<keyword evidence="1" id="KW-0812">Transmembrane</keyword>
<sequence>MKHYRCGSLIYRDDGVNIFVAYYDKMEFFESIYTRRVFNSMVDAGFMKECEPPKEKPFYKNGDFWHNAVLITILLILSMGFIFL</sequence>
<organism evidence="2 3">
    <name type="scientific">Salmonella phage vB_SenS_PHB07</name>
    <dbReference type="NCBI Taxonomy" id="2136179"/>
    <lineage>
        <taxon>Viruses</taxon>
        <taxon>Duplodnaviria</taxon>
        <taxon>Heunggongvirae</taxon>
        <taxon>Uroviricota</taxon>
        <taxon>Caudoviricetes</taxon>
        <taxon>Drexlerviridae</taxon>
        <taxon>Tempevirinae</taxon>
        <taxon>Tlsvirus</taxon>
        <taxon>Tlsvirus PHB07</taxon>
    </lineage>
</organism>
<feature type="transmembrane region" description="Helical" evidence="1">
    <location>
        <begin position="64"/>
        <end position="83"/>
    </location>
</feature>
<keyword evidence="1" id="KW-0472">Membrane</keyword>
<keyword evidence="1" id="KW-1133">Transmembrane helix</keyword>
<proteinExistence type="predicted"/>
<evidence type="ECO:0000256" key="1">
    <source>
        <dbReference type="SAM" id="Phobius"/>
    </source>
</evidence>
<keyword evidence="3" id="KW-1185">Reference proteome</keyword>
<name>A0A2R3U9E6_9CAUD</name>
<dbReference type="EMBL" id="MH102284">
    <property type="protein sequence ID" value="AVQ09819.1"/>
    <property type="molecule type" value="Genomic_DNA"/>
</dbReference>
<reference evidence="2 3" key="1">
    <citation type="submission" date="2018-03" db="EMBL/GenBank/DDBJ databases">
        <title>Three Siphoviridae Salmonella enterica serovar enteritidis bacteriophage show promising potential for phage therapy.</title>
        <authorList>
            <person name="Chen Y."/>
            <person name="Sun E."/>
            <person name="Yang L."/>
            <person name="Wu B."/>
        </authorList>
    </citation>
    <scope>NUCLEOTIDE SEQUENCE [LARGE SCALE GENOMIC DNA]</scope>
</reference>
<dbReference type="KEGG" id="vg:54990314"/>
<dbReference type="Proteomes" id="UP000244837">
    <property type="component" value="Segment"/>
</dbReference>
<dbReference type="GeneID" id="54990314"/>
<accession>A0A2R3U9E6</accession>
<dbReference type="RefSeq" id="YP_009799823.1">
    <property type="nucleotide sequence ID" value="NC_047947.1"/>
</dbReference>
<protein>
    <submittedName>
        <fullName evidence="2">Uncharacterized protein</fullName>
    </submittedName>
</protein>
<evidence type="ECO:0000313" key="2">
    <source>
        <dbReference type="EMBL" id="AVQ09819.1"/>
    </source>
</evidence>
<evidence type="ECO:0000313" key="3">
    <source>
        <dbReference type="Proteomes" id="UP000244837"/>
    </source>
</evidence>